<evidence type="ECO:0000313" key="2">
    <source>
        <dbReference type="Proteomes" id="UP000827976"/>
    </source>
</evidence>
<keyword evidence="2" id="KW-1185">Reference proteome</keyword>
<gene>
    <name evidence="1" type="ORF">IHE45_07G011800</name>
</gene>
<name>A0ACB7VPT7_DIOAL</name>
<accession>A0ACB7VPT7</accession>
<comment type="caution">
    <text evidence="1">The sequence shown here is derived from an EMBL/GenBank/DDBJ whole genome shotgun (WGS) entry which is preliminary data.</text>
</comment>
<protein>
    <submittedName>
        <fullName evidence="1">AP2-like factor ANT lineage protein</fullName>
    </submittedName>
</protein>
<evidence type="ECO:0000313" key="1">
    <source>
        <dbReference type="EMBL" id="KAH7676385.1"/>
    </source>
</evidence>
<proteinExistence type="predicted"/>
<sequence>MAPETNWISFSTPKPPLISFSPSPPSHHFLPHFLKLEDYFLPTSRSWPLDWFSHPHESSSQCVPPIITAVPANSANSVVEDSASATGEVVEKSSPSPAGPISGQRTSVYRGVTRHRWTGRFEAHLWDNTCKREGQKRKGRQVYLGGYDKEEKAARAYDLAALKYWGLTATTNFPVKNYAKEIEEMKHMSKQEFIASLRRKSSGFSRGASIYRGVTRHHQHGRWQARIGRVAGNKDLYLGTFATEEEAAEAYDVAAIKFRGVNAVTNFELSRYDMEAIASTDLPIGGSAKRIKQANQSNSDCQFTENNGSSAIALQTNNYTTGFIRNLLELPSVAANSSVPMACLSFGGNAGTNVYIPSLNWLAATNSQYDNQINCNETTALETDPTLMELLHS</sequence>
<dbReference type="Proteomes" id="UP000827976">
    <property type="component" value="Chromosome 7"/>
</dbReference>
<reference evidence="2" key="1">
    <citation type="journal article" date="2022" name="Nat. Commun.">
        <title>Chromosome evolution and the genetic basis of agronomically important traits in greater yam.</title>
        <authorList>
            <person name="Bredeson J.V."/>
            <person name="Lyons J.B."/>
            <person name="Oniyinde I.O."/>
            <person name="Okereke N.R."/>
            <person name="Kolade O."/>
            <person name="Nnabue I."/>
            <person name="Nwadili C.O."/>
            <person name="Hribova E."/>
            <person name="Parker M."/>
            <person name="Nwogha J."/>
            <person name="Shu S."/>
            <person name="Carlson J."/>
            <person name="Kariba R."/>
            <person name="Muthemba S."/>
            <person name="Knop K."/>
            <person name="Barton G.J."/>
            <person name="Sherwood A.V."/>
            <person name="Lopez-Montes A."/>
            <person name="Asiedu R."/>
            <person name="Jamnadass R."/>
            <person name="Muchugi A."/>
            <person name="Goodstein D."/>
            <person name="Egesi C.N."/>
            <person name="Featherston J."/>
            <person name="Asfaw A."/>
            <person name="Simpson G.G."/>
            <person name="Dolezel J."/>
            <person name="Hendre P.S."/>
            <person name="Van Deynze A."/>
            <person name="Kumar P.L."/>
            <person name="Obidiegwu J.E."/>
            <person name="Bhattacharjee R."/>
            <person name="Rokhsar D.S."/>
        </authorList>
    </citation>
    <scope>NUCLEOTIDE SEQUENCE [LARGE SCALE GENOMIC DNA]</scope>
    <source>
        <strain evidence="2">cv. TDa95/00328</strain>
    </source>
</reference>
<organism evidence="1 2">
    <name type="scientific">Dioscorea alata</name>
    <name type="common">Purple yam</name>
    <dbReference type="NCBI Taxonomy" id="55571"/>
    <lineage>
        <taxon>Eukaryota</taxon>
        <taxon>Viridiplantae</taxon>
        <taxon>Streptophyta</taxon>
        <taxon>Embryophyta</taxon>
        <taxon>Tracheophyta</taxon>
        <taxon>Spermatophyta</taxon>
        <taxon>Magnoliopsida</taxon>
        <taxon>Liliopsida</taxon>
        <taxon>Dioscoreales</taxon>
        <taxon>Dioscoreaceae</taxon>
        <taxon>Dioscorea</taxon>
    </lineage>
</organism>
<dbReference type="EMBL" id="CM037017">
    <property type="protein sequence ID" value="KAH7676385.1"/>
    <property type="molecule type" value="Genomic_DNA"/>
</dbReference>